<dbReference type="InterPro" id="IPR038507">
    <property type="entry name" value="YcnI-like_sf"/>
</dbReference>
<protein>
    <recommendedName>
        <fullName evidence="4">YncI copper-binding domain-containing protein</fullName>
    </recommendedName>
</protein>
<gene>
    <name evidence="5" type="ORF">ARHIZOSPH14_20720</name>
</gene>
<feature type="chain" id="PRO_5040979814" description="YncI copper-binding domain-containing protein" evidence="3">
    <location>
        <begin position="27"/>
        <end position="235"/>
    </location>
</feature>
<dbReference type="Gene3D" id="2.60.40.2230">
    <property type="entry name" value="Uncharacterised protein YcnI-like PF07987, DUF1775"/>
    <property type="match status" value="1"/>
</dbReference>
<proteinExistence type="predicted"/>
<evidence type="ECO:0000256" key="1">
    <source>
        <dbReference type="SAM" id="MobiDB-lite"/>
    </source>
</evidence>
<dbReference type="Pfam" id="PF07987">
    <property type="entry name" value="DUF1775"/>
    <property type="match status" value="1"/>
</dbReference>
<reference evidence="5" key="1">
    <citation type="submission" date="2022-12" db="EMBL/GenBank/DDBJ databases">
        <title>Reference genome sequencing for broad-spectrum identification of bacterial and archaeal isolates by mass spectrometry.</title>
        <authorList>
            <person name="Sekiguchi Y."/>
            <person name="Tourlousse D.M."/>
        </authorList>
    </citation>
    <scope>NUCLEOTIDE SEQUENCE</scope>
    <source>
        <strain evidence="5">14</strain>
    </source>
</reference>
<comment type="caution">
    <text evidence="5">The sequence shown here is derived from an EMBL/GenBank/DDBJ whole genome shotgun (WGS) entry which is preliminary data.</text>
</comment>
<feature type="signal peptide" evidence="3">
    <location>
        <begin position="1"/>
        <end position="26"/>
    </location>
</feature>
<dbReference type="EMBL" id="BSDP01000001">
    <property type="protein sequence ID" value="GLI27830.1"/>
    <property type="molecule type" value="Genomic_DNA"/>
</dbReference>
<dbReference type="RefSeq" id="WP_281884695.1">
    <property type="nucleotide sequence ID" value="NZ_BSDP01000001.1"/>
</dbReference>
<dbReference type="AlphaFoldDB" id="A0A9W6CY65"/>
<keyword evidence="2" id="KW-1133">Transmembrane helix</keyword>
<keyword evidence="2" id="KW-0812">Transmembrane</keyword>
<evidence type="ECO:0000313" key="5">
    <source>
        <dbReference type="EMBL" id="GLI27830.1"/>
    </source>
</evidence>
<name>A0A9W6CY65_9MICO</name>
<evidence type="ECO:0000256" key="2">
    <source>
        <dbReference type="SAM" id="Phobius"/>
    </source>
</evidence>
<sequence length="235" mass="24264">MTIRTTFRTTALAAAALGGGTLLALAAPLAANAHVSVTPSGTAAGSYSVMTFAVGHDCEGSPTTSLTIDIPEDVQTVKPTLSPTWDIELVTEGDRVSQVVYTALEPLPNEFRDTVSMQVLIPEDAAGTDLVFPVVQGCVEGETAWTEVAEHGEEEPDTPAPYITVTEAAGDAHSHGTTEEETEEEHADDEHAEATEASDASETDVLARVLGIGGLVVGAVGIVLAATARRGAAKQ</sequence>
<dbReference type="InterPro" id="IPR012533">
    <property type="entry name" value="YcnI-copper_dom"/>
</dbReference>
<keyword evidence="6" id="KW-1185">Reference proteome</keyword>
<keyword evidence="3" id="KW-0732">Signal</keyword>
<evidence type="ECO:0000313" key="6">
    <source>
        <dbReference type="Proteomes" id="UP001144396"/>
    </source>
</evidence>
<feature type="domain" description="YncI copper-binding" evidence="4">
    <location>
        <begin position="34"/>
        <end position="165"/>
    </location>
</feature>
<dbReference type="Proteomes" id="UP001144396">
    <property type="component" value="Unassembled WGS sequence"/>
</dbReference>
<accession>A0A9W6CY65</accession>
<dbReference type="CDD" id="cd08545">
    <property type="entry name" value="YcnI_like"/>
    <property type="match status" value="1"/>
</dbReference>
<evidence type="ECO:0000256" key="3">
    <source>
        <dbReference type="SAM" id="SignalP"/>
    </source>
</evidence>
<evidence type="ECO:0000259" key="4">
    <source>
        <dbReference type="Pfam" id="PF07987"/>
    </source>
</evidence>
<feature type="region of interest" description="Disordered" evidence="1">
    <location>
        <begin position="169"/>
        <end position="201"/>
    </location>
</feature>
<organism evidence="5 6">
    <name type="scientific">Agromyces rhizosphaerae</name>
    <dbReference type="NCBI Taxonomy" id="88374"/>
    <lineage>
        <taxon>Bacteria</taxon>
        <taxon>Bacillati</taxon>
        <taxon>Actinomycetota</taxon>
        <taxon>Actinomycetes</taxon>
        <taxon>Micrococcales</taxon>
        <taxon>Microbacteriaceae</taxon>
        <taxon>Agromyces</taxon>
    </lineage>
</organism>
<keyword evidence="2" id="KW-0472">Membrane</keyword>
<feature type="transmembrane region" description="Helical" evidence="2">
    <location>
        <begin position="205"/>
        <end position="226"/>
    </location>
</feature>